<dbReference type="InterPro" id="IPR000914">
    <property type="entry name" value="SBP_5_dom"/>
</dbReference>
<comment type="similarity">
    <text evidence="2">Belongs to the bacterial solute-binding protein 5 family.</text>
</comment>
<dbReference type="GO" id="GO:0030288">
    <property type="term" value="C:outer membrane-bounded periplasmic space"/>
    <property type="evidence" value="ECO:0007669"/>
    <property type="project" value="UniProtKB-ARBA"/>
</dbReference>
<dbReference type="AlphaFoldDB" id="A0A6M7WGJ3"/>
<evidence type="ECO:0000256" key="4">
    <source>
        <dbReference type="ARBA" id="ARBA00022729"/>
    </source>
</evidence>
<proteinExistence type="inferred from homology"/>
<protein>
    <submittedName>
        <fullName evidence="6">ABC transporter substrate-binding protein</fullName>
    </submittedName>
</protein>
<evidence type="ECO:0000259" key="5">
    <source>
        <dbReference type="Pfam" id="PF00496"/>
    </source>
</evidence>
<name>A0A6M7WGJ3_RHILI</name>
<dbReference type="Pfam" id="PF00496">
    <property type="entry name" value="SBP_bac_5"/>
    <property type="match status" value="1"/>
</dbReference>
<keyword evidence="4" id="KW-0732">Signal</keyword>
<reference evidence="6 7" key="1">
    <citation type="submission" date="2018-10" db="EMBL/GenBank/DDBJ databases">
        <authorList>
            <person name="Perry B.J."/>
            <person name="Sullivan J.T."/>
            <person name="Murphy R.J.T."/>
            <person name="Ramsay J.P."/>
            <person name="Ronson C.W."/>
        </authorList>
    </citation>
    <scope>NUCLEOTIDE SEQUENCE [LARGE SCALE GENOMIC DNA]</scope>
    <source>
        <strain evidence="6 7">R88b</strain>
    </source>
</reference>
<dbReference type="PIRSF" id="PIRSF002741">
    <property type="entry name" value="MppA"/>
    <property type="match status" value="1"/>
</dbReference>
<dbReference type="PANTHER" id="PTHR30290">
    <property type="entry name" value="PERIPLASMIC BINDING COMPONENT OF ABC TRANSPORTER"/>
    <property type="match status" value="1"/>
</dbReference>
<dbReference type="InterPro" id="IPR030678">
    <property type="entry name" value="Peptide/Ni-bd"/>
</dbReference>
<dbReference type="Gene3D" id="3.10.105.10">
    <property type="entry name" value="Dipeptide-binding Protein, Domain 3"/>
    <property type="match status" value="1"/>
</dbReference>
<dbReference type="GO" id="GO:1904680">
    <property type="term" value="F:peptide transmembrane transporter activity"/>
    <property type="evidence" value="ECO:0007669"/>
    <property type="project" value="TreeGrafter"/>
</dbReference>
<evidence type="ECO:0000256" key="3">
    <source>
        <dbReference type="ARBA" id="ARBA00022448"/>
    </source>
</evidence>
<dbReference type="SUPFAM" id="SSF53850">
    <property type="entry name" value="Periplasmic binding protein-like II"/>
    <property type="match status" value="1"/>
</dbReference>
<sequence>MDRRVFLKSAALAGFSIATLPATWLRANADGSKVLRMAYGAEVLTLDPIKTTYGADILIQGMMYARLLHANADRTEVGPGLAESWDIADDGKTYTFHLREAKFSDGSPITAEDVAFSWNRMRFQKDSAYAAPFQPLTKIEAKDAKTVVMTLDRKFTPFLTLTEIWNTGIVPKAAVEKMGDDAFAKAPVTSGPFKFVELKPGDRVVLARNEHYYREGEPKIDGVEFRYVPDDNTRVSMLQAGELDVCLGVPAPRMAELKAAGFRADPEASSTTYDMLINHSAEPFNDLKFRQAVSYGIDRAAINAAVTLGLGAPASSIMSPALDYFDKSLPVIARDVEKAKALLAESGKTGASFELIQNAGSADEEKAAVLIQAQLAEVGITVNIAKIDSTQAWTRLADGEYQAEMNWWYNETRDPDNALRWCVWGAGDNKSYYTRYNNETVNKLIDEASGEADNAKRAELYAQIQKTVVDEVAQVALYHPTWLNAYAPNVKGLILNVGLQFSSIGGTSLD</sequence>
<gene>
    <name evidence="6" type="ORF">EB235_08725</name>
</gene>
<dbReference type="PANTHER" id="PTHR30290:SF9">
    <property type="entry name" value="OLIGOPEPTIDE-BINDING PROTEIN APPA"/>
    <property type="match status" value="1"/>
</dbReference>
<dbReference type="Proteomes" id="UP000503017">
    <property type="component" value="Chromosome"/>
</dbReference>
<evidence type="ECO:0000256" key="1">
    <source>
        <dbReference type="ARBA" id="ARBA00004418"/>
    </source>
</evidence>
<organism evidence="6 7">
    <name type="scientific">Mesorhizobium loti R88b</name>
    <dbReference type="NCBI Taxonomy" id="935548"/>
    <lineage>
        <taxon>Bacteria</taxon>
        <taxon>Pseudomonadati</taxon>
        <taxon>Pseudomonadota</taxon>
        <taxon>Alphaproteobacteria</taxon>
        <taxon>Hyphomicrobiales</taxon>
        <taxon>Phyllobacteriaceae</taxon>
        <taxon>Mesorhizobium</taxon>
    </lineage>
</organism>
<accession>A0A6M7WGJ3</accession>
<evidence type="ECO:0000256" key="2">
    <source>
        <dbReference type="ARBA" id="ARBA00005695"/>
    </source>
</evidence>
<dbReference type="CDD" id="cd00995">
    <property type="entry name" value="PBP2_NikA_DppA_OppA_like"/>
    <property type="match status" value="1"/>
</dbReference>
<dbReference type="InterPro" id="IPR039424">
    <property type="entry name" value="SBP_5"/>
</dbReference>
<dbReference type="GO" id="GO:0043190">
    <property type="term" value="C:ATP-binding cassette (ABC) transporter complex"/>
    <property type="evidence" value="ECO:0007669"/>
    <property type="project" value="InterPro"/>
</dbReference>
<dbReference type="Gene3D" id="3.40.190.10">
    <property type="entry name" value="Periplasmic binding protein-like II"/>
    <property type="match status" value="1"/>
</dbReference>
<dbReference type="EMBL" id="CP033367">
    <property type="protein sequence ID" value="QKD01592.1"/>
    <property type="molecule type" value="Genomic_DNA"/>
</dbReference>
<keyword evidence="3" id="KW-0813">Transport</keyword>
<dbReference type="Gene3D" id="3.90.76.10">
    <property type="entry name" value="Dipeptide-binding Protein, Domain 1"/>
    <property type="match status" value="1"/>
</dbReference>
<dbReference type="GO" id="GO:0015833">
    <property type="term" value="P:peptide transport"/>
    <property type="evidence" value="ECO:0007669"/>
    <property type="project" value="TreeGrafter"/>
</dbReference>
<evidence type="ECO:0000313" key="7">
    <source>
        <dbReference type="Proteomes" id="UP000503017"/>
    </source>
</evidence>
<comment type="subcellular location">
    <subcellularLocation>
        <location evidence="1">Periplasm</location>
    </subcellularLocation>
</comment>
<dbReference type="RefSeq" id="WP_051429694.1">
    <property type="nucleotide sequence ID" value="NZ_CP033367.1"/>
</dbReference>
<feature type="domain" description="Solute-binding protein family 5" evidence="5">
    <location>
        <begin position="76"/>
        <end position="423"/>
    </location>
</feature>
<evidence type="ECO:0000313" key="6">
    <source>
        <dbReference type="EMBL" id="QKD01592.1"/>
    </source>
</evidence>